<dbReference type="InterPro" id="IPR000719">
    <property type="entry name" value="Prot_kinase_dom"/>
</dbReference>
<accession>A0AAW0AIJ7</accession>
<feature type="domain" description="Protein kinase" evidence="1">
    <location>
        <begin position="47"/>
        <end position="328"/>
    </location>
</feature>
<keyword evidence="3" id="KW-1185">Reference proteome</keyword>
<keyword evidence="2" id="KW-0418">Kinase</keyword>
<dbReference type="PANTHER" id="PTHR44167:SF30">
    <property type="entry name" value="PHOSPHORYLASE KINASE"/>
    <property type="match status" value="1"/>
</dbReference>
<dbReference type="Proteomes" id="UP001362999">
    <property type="component" value="Unassembled WGS sequence"/>
</dbReference>
<dbReference type="SUPFAM" id="SSF56112">
    <property type="entry name" value="Protein kinase-like (PK-like)"/>
    <property type="match status" value="1"/>
</dbReference>
<name>A0AAW0AIJ7_9AGAR</name>
<dbReference type="GO" id="GO:0005524">
    <property type="term" value="F:ATP binding"/>
    <property type="evidence" value="ECO:0007669"/>
    <property type="project" value="InterPro"/>
</dbReference>
<dbReference type="PROSITE" id="PS50011">
    <property type="entry name" value="PROTEIN_KINASE_DOM"/>
    <property type="match status" value="1"/>
</dbReference>
<sequence length="394" mass="45466">MLTDAMNSSLPPGVEASEMYWFNPRDFLLSQGYRLHPKFDPSFASKYHLLDETALEECGTSYSRPTIMDAVRVSDGTKVMLKSVSTSIHPHEVEIAQLFSSPPHLGNPRNHCIPLLDLLQDPEDSGKQIMVMPLLASLHQPLFDTVGELVTCWRQIFEGIQYMHENFVAHRDCTLSNIMQDATLLYPDGFHPIHNWMDPSYKHFARHITRTECWPRYYIIDFGLSRRYDPTQGPPKEGVIRGGDKSPPEHLGAAYDIPCNPFPTDIYFLGNVLKRRFVYKGFPMSSDDRLRLYGPLSFLDPLIKDMTQQDPALRPTIGEVIERFDEIARKLSFWHLRRPGQRFYFLPKLAQLVRQIKHLFKWVPALPPYTPPTLVPLSPEMRAFYTQTETKSSR</sequence>
<protein>
    <submittedName>
        <fullName evidence="2">Kinase domain-containing protein</fullName>
    </submittedName>
</protein>
<gene>
    <name evidence="2" type="ORF">R3P38DRAFT_2642134</name>
</gene>
<dbReference type="SMART" id="SM00220">
    <property type="entry name" value="S_TKc"/>
    <property type="match status" value="1"/>
</dbReference>
<evidence type="ECO:0000313" key="3">
    <source>
        <dbReference type="Proteomes" id="UP001362999"/>
    </source>
</evidence>
<reference evidence="2 3" key="1">
    <citation type="journal article" date="2024" name="J Genomics">
        <title>Draft genome sequencing and assembly of Favolaschia claudopus CIRM-BRFM 2984 isolated from oak limbs.</title>
        <authorList>
            <person name="Navarro D."/>
            <person name="Drula E."/>
            <person name="Chaduli D."/>
            <person name="Cazenave R."/>
            <person name="Ahrendt S."/>
            <person name="Wang J."/>
            <person name="Lipzen A."/>
            <person name="Daum C."/>
            <person name="Barry K."/>
            <person name="Grigoriev I.V."/>
            <person name="Favel A."/>
            <person name="Rosso M.N."/>
            <person name="Martin F."/>
        </authorList>
    </citation>
    <scope>NUCLEOTIDE SEQUENCE [LARGE SCALE GENOMIC DNA]</scope>
    <source>
        <strain evidence="2 3">CIRM-BRFM 2984</strain>
    </source>
</reference>
<evidence type="ECO:0000313" key="2">
    <source>
        <dbReference type="EMBL" id="KAK7012635.1"/>
    </source>
</evidence>
<dbReference type="InterPro" id="IPR011009">
    <property type="entry name" value="Kinase-like_dom_sf"/>
</dbReference>
<proteinExistence type="predicted"/>
<dbReference type="PANTHER" id="PTHR44167">
    <property type="entry name" value="OVARIAN-SPECIFIC SERINE/THREONINE-PROTEIN KINASE LOK-RELATED"/>
    <property type="match status" value="1"/>
</dbReference>
<dbReference type="AlphaFoldDB" id="A0AAW0AIJ7"/>
<dbReference type="EMBL" id="JAWWNJ010000064">
    <property type="protein sequence ID" value="KAK7012635.1"/>
    <property type="molecule type" value="Genomic_DNA"/>
</dbReference>
<dbReference type="Gene3D" id="1.10.510.10">
    <property type="entry name" value="Transferase(Phosphotransferase) domain 1"/>
    <property type="match status" value="1"/>
</dbReference>
<dbReference type="GO" id="GO:0005634">
    <property type="term" value="C:nucleus"/>
    <property type="evidence" value="ECO:0007669"/>
    <property type="project" value="TreeGrafter"/>
</dbReference>
<dbReference type="GO" id="GO:0004674">
    <property type="term" value="F:protein serine/threonine kinase activity"/>
    <property type="evidence" value="ECO:0007669"/>
    <property type="project" value="TreeGrafter"/>
</dbReference>
<evidence type="ECO:0000259" key="1">
    <source>
        <dbReference type="PROSITE" id="PS50011"/>
    </source>
</evidence>
<organism evidence="2 3">
    <name type="scientific">Favolaschia claudopus</name>
    <dbReference type="NCBI Taxonomy" id="2862362"/>
    <lineage>
        <taxon>Eukaryota</taxon>
        <taxon>Fungi</taxon>
        <taxon>Dikarya</taxon>
        <taxon>Basidiomycota</taxon>
        <taxon>Agaricomycotina</taxon>
        <taxon>Agaricomycetes</taxon>
        <taxon>Agaricomycetidae</taxon>
        <taxon>Agaricales</taxon>
        <taxon>Marasmiineae</taxon>
        <taxon>Mycenaceae</taxon>
        <taxon>Favolaschia</taxon>
    </lineage>
</organism>
<keyword evidence="2" id="KW-0808">Transferase</keyword>
<dbReference type="GO" id="GO:0044773">
    <property type="term" value="P:mitotic DNA damage checkpoint signaling"/>
    <property type="evidence" value="ECO:0007669"/>
    <property type="project" value="TreeGrafter"/>
</dbReference>
<comment type="caution">
    <text evidence="2">The sequence shown here is derived from an EMBL/GenBank/DDBJ whole genome shotgun (WGS) entry which is preliminary data.</text>
</comment>